<dbReference type="GO" id="GO:0004674">
    <property type="term" value="F:protein serine/threonine kinase activity"/>
    <property type="evidence" value="ECO:0007669"/>
    <property type="project" value="UniProtKB-KW"/>
</dbReference>
<dbReference type="InterPro" id="IPR036890">
    <property type="entry name" value="HATPase_C_sf"/>
</dbReference>
<dbReference type="Pfam" id="PF13581">
    <property type="entry name" value="HATPase_c_2"/>
    <property type="match status" value="1"/>
</dbReference>
<dbReference type="AlphaFoldDB" id="A0A7W7CDZ6"/>
<dbReference type="EMBL" id="JACHMH010000001">
    <property type="protein sequence ID" value="MBB4679365.1"/>
    <property type="molecule type" value="Genomic_DNA"/>
</dbReference>
<evidence type="ECO:0000256" key="1">
    <source>
        <dbReference type="ARBA" id="ARBA00022527"/>
    </source>
</evidence>
<dbReference type="RefSeq" id="WP_185005124.1">
    <property type="nucleotide sequence ID" value="NZ_BAAAUI010000001.1"/>
</dbReference>
<name>A0A7W7CDZ6_9PSEU</name>
<evidence type="ECO:0000313" key="4">
    <source>
        <dbReference type="Proteomes" id="UP000533598"/>
    </source>
</evidence>
<reference evidence="3 4" key="1">
    <citation type="submission" date="2020-08" db="EMBL/GenBank/DDBJ databases">
        <title>Sequencing the genomes of 1000 actinobacteria strains.</title>
        <authorList>
            <person name="Klenk H.-P."/>
        </authorList>
    </citation>
    <scope>NUCLEOTIDE SEQUENCE [LARGE SCALE GENOMIC DNA]</scope>
    <source>
        <strain evidence="3 4">DSM 44230</strain>
    </source>
</reference>
<feature type="domain" description="Histidine kinase/HSP90-like ATPase" evidence="2">
    <location>
        <begin position="11"/>
        <end position="129"/>
    </location>
</feature>
<keyword evidence="1" id="KW-0723">Serine/threonine-protein kinase</keyword>
<dbReference type="PANTHER" id="PTHR35526:SF3">
    <property type="entry name" value="ANTI-SIGMA-F FACTOR RSBW"/>
    <property type="match status" value="1"/>
</dbReference>
<dbReference type="Proteomes" id="UP000533598">
    <property type="component" value="Unassembled WGS sequence"/>
</dbReference>
<dbReference type="CDD" id="cd16936">
    <property type="entry name" value="HATPase_RsbW-like"/>
    <property type="match status" value="1"/>
</dbReference>
<sequence length="141" mass="14408">MIVLSLEIGSDAHRLPAVRAAVDPVLRRLFPPAEAEQLGQAVREAVANAIQHGNAADPRAAVGITLALAEDELLIQVSDQGSGFVPAATASPDCPPALLRPHGGGLTLILAAVTGLDVTRSSGRFLLTLRAALPAPQSDAA</sequence>
<evidence type="ECO:0000313" key="3">
    <source>
        <dbReference type="EMBL" id="MBB4679365.1"/>
    </source>
</evidence>
<dbReference type="SUPFAM" id="SSF55874">
    <property type="entry name" value="ATPase domain of HSP90 chaperone/DNA topoisomerase II/histidine kinase"/>
    <property type="match status" value="1"/>
</dbReference>
<proteinExistence type="predicted"/>
<organism evidence="3 4">
    <name type="scientific">Crossiella cryophila</name>
    <dbReference type="NCBI Taxonomy" id="43355"/>
    <lineage>
        <taxon>Bacteria</taxon>
        <taxon>Bacillati</taxon>
        <taxon>Actinomycetota</taxon>
        <taxon>Actinomycetes</taxon>
        <taxon>Pseudonocardiales</taxon>
        <taxon>Pseudonocardiaceae</taxon>
        <taxon>Crossiella</taxon>
    </lineage>
</organism>
<comment type="caution">
    <text evidence="3">The sequence shown here is derived from an EMBL/GenBank/DDBJ whole genome shotgun (WGS) entry which is preliminary data.</text>
</comment>
<keyword evidence="1" id="KW-0418">Kinase</keyword>
<dbReference type="InterPro" id="IPR050267">
    <property type="entry name" value="Anti-sigma-factor_SerPK"/>
</dbReference>
<protein>
    <submittedName>
        <fullName evidence="3">Anti-sigma regulatory factor (Ser/Thr protein kinase)</fullName>
    </submittedName>
</protein>
<evidence type="ECO:0000259" key="2">
    <source>
        <dbReference type="Pfam" id="PF13581"/>
    </source>
</evidence>
<dbReference type="PANTHER" id="PTHR35526">
    <property type="entry name" value="ANTI-SIGMA-F FACTOR RSBW-RELATED"/>
    <property type="match status" value="1"/>
</dbReference>
<gene>
    <name evidence="3" type="ORF">HNR67_005483</name>
</gene>
<keyword evidence="1" id="KW-0808">Transferase</keyword>
<accession>A0A7W7CDZ6</accession>
<dbReference type="Gene3D" id="3.30.565.10">
    <property type="entry name" value="Histidine kinase-like ATPase, C-terminal domain"/>
    <property type="match status" value="1"/>
</dbReference>
<keyword evidence="4" id="KW-1185">Reference proteome</keyword>
<dbReference type="InterPro" id="IPR003594">
    <property type="entry name" value="HATPase_dom"/>
</dbReference>